<keyword evidence="3" id="KW-0677">Repeat</keyword>
<proteinExistence type="predicted"/>
<evidence type="ECO:0000256" key="3">
    <source>
        <dbReference type="ARBA" id="ARBA00022737"/>
    </source>
</evidence>
<dbReference type="SMART" id="SM00082">
    <property type="entry name" value="LRRCT"/>
    <property type="match status" value="1"/>
</dbReference>
<accession>A0A6J1T4E1</accession>
<feature type="chain" id="PRO_5027039313" evidence="6">
    <location>
        <begin position="25"/>
        <end position="517"/>
    </location>
</feature>
<dbReference type="OrthoDB" id="635273at2759"/>
<dbReference type="InterPro" id="IPR003591">
    <property type="entry name" value="Leu-rich_rpt_typical-subtyp"/>
</dbReference>
<dbReference type="PANTHER" id="PTHR24366">
    <property type="entry name" value="IG(IMMUNOGLOBULIN) AND LRR(LEUCINE RICH REPEAT) DOMAINS"/>
    <property type="match status" value="1"/>
</dbReference>
<feature type="signal peptide" evidence="6">
    <location>
        <begin position="1"/>
        <end position="24"/>
    </location>
</feature>
<name>A0A6J1T4E1_FRAOC</name>
<dbReference type="Pfam" id="PF13855">
    <property type="entry name" value="LRR_8"/>
    <property type="match status" value="1"/>
</dbReference>
<organism evidence="8 9">
    <name type="scientific">Frankliniella occidentalis</name>
    <name type="common">Western flower thrips</name>
    <name type="synonym">Euthrips occidentalis</name>
    <dbReference type="NCBI Taxonomy" id="133901"/>
    <lineage>
        <taxon>Eukaryota</taxon>
        <taxon>Metazoa</taxon>
        <taxon>Ecdysozoa</taxon>
        <taxon>Arthropoda</taxon>
        <taxon>Hexapoda</taxon>
        <taxon>Insecta</taxon>
        <taxon>Pterygota</taxon>
        <taxon>Neoptera</taxon>
        <taxon>Paraneoptera</taxon>
        <taxon>Thysanoptera</taxon>
        <taxon>Terebrantia</taxon>
        <taxon>Thripoidea</taxon>
        <taxon>Thripidae</taxon>
        <taxon>Frankliniella</taxon>
    </lineage>
</organism>
<sequence>MAQVRDVILIAAAALLALAAPSDQQSVFTGHPPEPPPAATTAAAPAAVCRVCHCTATALDCAAVDLARLSALGWTESWGLREALLDGTEDGSGSPPPPPALLAALPPMPGLESVSLRYRGLGGIASKAFAGLPDLKMLSLAHNRLTADAVRADALRGAWNADSYEPLGVEELDLSHNQLHSLPLRALEHLPRLRTLRLDHNPLRVLDRSTQAALAKATALKELSLSGCGLTGLPGDLSSTLPRGLVHLDLSANALTVVPGGLPASLRRLVLDANPIRTLPAGDTLIAPFAHLVNLEELSVSYMPILEDVSAGAFRGLPQLRVLSCSHNPVLRRVDAAALSHLGPSWKLREVSLRNNSLSWLPPRLLAWSGLTFLDLADNPWDCSCNFSLWASAVLRPVNLNERDQVRCSSPEALVGSPVLNLTAAACFPEAAYARRPSLFANALLLLLTVTLVASLVLLARRVLPGHAFAGPLAPLVGRAARQLPRAGSVDSLKHPLYMVAPSEDEPPAPPERRGDL</sequence>
<dbReference type="KEGG" id="foc:113212105"/>
<evidence type="ECO:0000256" key="5">
    <source>
        <dbReference type="SAM" id="Phobius"/>
    </source>
</evidence>
<keyword evidence="5" id="KW-0812">Transmembrane</keyword>
<keyword evidence="1" id="KW-0433">Leucine-rich repeat</keyword>
<dbReference type="SMART" id="SM00369">
    <property type="entry name" value="LRR_TYP"/>
    <property type="match status" value="8"/>
</dbReference>
<dbReference type="InterPro" id="IPR000483">
    <property type="entry name" value="Cys-rich_flank_reg_C"/>
</dbReference>
<keyword evidence="5" id="KW-1133">Transmembrane helix</keyword>
<dbReference type="InterPro" id="IPR001611">
    <property type="entry name" value="Leu-rich_rpt"/>
</dbReference>
<reference evidence="9" key="1">
    <citation type="submission" date="2025-08" db="UniProtKB">
        <authorList>
            <consortium name="RefSeq"/>
        </authorList>
    </citation>
    <scope>IDENTIFICATION</scope>
    <source>
        <tissue evidence="9">Whole organism</tissue>
    </source>
</reference>
<evidence type="ECO:0000313" key="8">
    <source>
        <dbReference type="Proteomes" id="UP000504606"/>
    </source>
</evidence>
<dbReference type="RefSeq" id="XP_026286480.1">
    <property type="nucleotide sequence ID" value="XM_026430695.2"/>
</dbReference>
<dbReference type="Gene3D" id="3.80.10.10">
    <property type="entry name" value="Ribonuclease Inhibitor"/>
    <property type="match status" value="2"/>
</dbReference>
<feature type="region of interest" description="Disordered" evidence="4">
    <location>
        <begin position="498"/>
        <end position="517"/>
    </location>
</feature>
<keyword evidence="8" id="KW-1185">Reference proteome</keyword>
<evidence type="ECO:0000259" key="7">
    <source>
        <dbReference type="SMART" id="SM00082"/>
    </source>
</evidence>
<gene>
    <name evidence="9" type="primary">LOC113212105</name>
</gene>
<evidence type="ECO:0000256" key="1">
    <source>
        <dbReference type="ARBA" id="ARBA00022614"/>
    </source>
</evidence>
<keyword evidence="2 6" id="KW-0732">Signal</keyword>
<dbReference type="Pfam" id="PF00560">
    <property type="entry name" value="LRR_1"/>
    <property type="match status" value="1"/>
</dbReference>
<feature type="transmembrane region" description="Helical" evidence="5">
    <location>
        <begin position="439"/>
        <end position="460"/>
    </location>
</feature>
<keyword evidence="5" id="KW-0472">Membrane</keyword>
<dbReference type="PANTHER" id="PTHR24366:SF96">
    <property type="entry name" value="LEUCINE RICH REPEAT CONTAINING 53"/>
    <property type="match status" value="1"/>
</dbReference>
<evidence type="ECO:0000256" key="2">
    <source>
        <dbReference type="ARBA" id="ARBA00022729"/>
    </source>
</evidence>
<dbReference type="GeneID" id="113212105"/>
<dbReference type="InterPro" id="IPR032675">
    <property type="entry name" value="LRR_dom_sf"/>
</dbReference>
<protein>
    <submittedName>
        <fullName evidence="9">Chondroadherin-like protein</fullName>
    </submittedName>
</protein>
<dbReference type="SUPFAM" id="SSF52058">
    <property type="entry name" value="L domain-like"/>
    <property type="match status" value="1"/>
</dbReference>
<dbReference type="GO" id="GO:0071944">
    <property type="term" value="C:cell periphery"/>
    <property type="evidence" value="ECO:0007669"/>
    <property type="project" value="UniProtKB-ARBA"/>
</dbReference>
<dbReference type="AlphaFoldDB" id="A0A6J1T4E1"/>
<evidence type="ECO:0000256" key="6">
    <source>
        <dbReference type="SAM" id="SignalP"/>
    </source>
</evidence>
<evidence type="ECO:0000256" key="4">
    <source>
        <dbReference type="SAM" id="MobiDB-lite"/>
    </source>
</evidence>
<evidence type="ECO:0000313" key="9">
    <source>
        <dbReference type="RefSeq" id="XP_026286480.1"/>
    </source>
</evidence>
<feature type="domain" description="LRRCT" evidence="7">
    <location>
        <begin position="379"/>
        <end position="428"/>
    </location>
</feature>
<dbReference type="Proteomes" id="UP000504606">
    <property type="component" value="Unplaced"/>
</dbReference>